<comment type="subcellular location">
    <subcellularLocation>
        <location evidence="1">Nucleus</location>
    </subcellularLocation>
</comment>
<dbReference type="GO" id="GO:0016592">
    <property type="term" value="C:mediator complex"/>
    <property type="evidence" value="ECO:0007669"/>
    <property type="project" value="InterPro"/>
</dbReference>
<evidence type="ECO:0000313" key="11">
    <source>
        <dbReference type="WBParaSite" id="L893_g19433.t1"/>
    </source>
</evidence>
<dbReference type="AlphaFoldDB" id="A0A1I7YSN2"/>
<evidence type="ECO:0000256" key="2">
    <source>
        <dbReference type="ARBA" id="ARBA00006378"/>
    </source>
</evidence>
<evidence type="ECO:0000256" key="7">
    <source>
        <dbReference type="ARBA" id="ARBA00023242"/>
    </source>
</evidence>
<evidence type="ECO:0000256" key="9">
    <source>
        <dbReference type="ARBA" id="ARBA00083493"/>
    </source>
</evidence>
<evidence type="ECO:0000256" key="3">
    <source>
        <dbReference type="ARBA" id="ARBA00019660"/>
    </source>
</evidence>
<evidence type="ECO:0000256" key="5">
    <source>
        <dbReference type="ARBA" id="ARBA00023159"/>
    </source>
</evidence>
<dbReference type="Pfam" id="PF05669">
    <property type="entry name" value="Med31"/>
    <property type="match status" value="1"/>
</dbReference>
<dbReference type="InterPro" id="IPR038089">
    <property type="entry name" value="Med31_sf"/>
</dbReference>
<comment type="similarity">
    <text evidence="2">Belongs to the Mediator complex subunit 31 family.</text>
</comment>
<keyword evidence="5" id="KW-0010">Activator</keyword>
<reference evidence="11" key="1">
    <citation type="submission" date="2016-11" db="UniProtKB">
        <authorList>
            <consortium name="WormBaseParasite"/>
        </authorList>
    </citation>
    <scope>IDENTIFICATION</scope>
</reference>
<dbReference type="GO" id="GO:0003712">
    <property type="term" value="F:transcription coregulator activity"/>
    <property type="evidence" value="ECO:0007669"/>
    <property type="project" value="InterPro"/>
</dbReference>
<evidence type="ECO:0000256" key="6">
    <source>
        <dbReference type="ARBA" id="ARBA00023163"/>
    </source>
</evidence>
<name>A0A1I7YSN2_9BILA</name>
<dbReference type="GO" id="GO:0006355">
    <property type="term" value="P:regulation of DNA-templated transcription"/>
    <property type="evidence" value="ECO:0007669"/>
    <property type="project" value="InterPro"/>
</dbReference>
<organism evidence="10 11">
    <name type="scientific">Steinernema glaseri</name>
    <dbReference type="NCBI Taxonomy" id="37863"/>
    <lineage>
        <taxon>Eukaryota</taxon>
        <taxon>Metazoa</taxon>
        <taxon>Ecdysozoa</taxon>
        <taxon>Nematoda</taxon>
        <taxon>Chromadorea</taxon>
        <taxon>Rhabditida</taxon>
        <taxon>Tylenchina</taxon>
        <taxon>Panagrolaimomorpha</taxon>
        <taxon>Strongyloidoidea</taxon>
        <taxon>Steinernematidae</taxon>
        <taxon>Steinernema</taxon>
    </lineage>
</organism>
<dbReference type="PANTHER" id="PTHR13186">
    <property type="entry name" value="MEDIATOR OF RNA POLYMERASE II TRANSCRIPTION SUBUNIT 31"/>
    <property type="match status" value="1"/>
</dbReference>
<evidence type="ECO:0000256" key="8">
    <source>
        <dbReference type="ARBA" id="ARBA00031978"/>
    </source>
</evidence>
<keyword evidence="7" id="KW-0539">Nucleus</keyword>
<dbReference type="InterPro" id="IPR008831">
    <property type="entry name" value="Mediator_Med31"/>
</dbReference>
<evidence type="ECO:0000313" key="10">
    <source>
        <dbReference type="Proteomes" id="UP000095287"/>
    </source>
</evidence>
<sequence length="483" mass="54335">MDSIPFAFVDALCSTLDTGNLGTLQEIGRPWSSTVAILVSRRRDLYLKLHVNDEGTGIQFRLSEGKYGPEVPYASLSKIKVLPILKPLTAKYNISLNGPARYQGILAEVLLSGLRGYARKIHMDHTGVECVEFIKKQTNCGRLEELALYGEGWPDSLLDLWHTNVTVDLDMATCFIEHFLQGDLYEKARLCGHPSFTPATLESIPWKSSPVVNDTRSTMVWHGPGTAQLRALVMHTAFNITRAGASQAGCSFLGVEFYCHDNLASDGPLKSRIEASFSPYSNLRPLIAASWFTCDSCLASSSQKPMMNMNLNMNVTMPTGLPSMNHIMSTMTPLTPVESPDEAKRRFEIECEFVQALCNPHYLNHLAQRGYFQEEYFVNYLKYLLYWKKPEYIKRLKYPQCLHFLEALQSAQFREAIASTSAAKFIEDQQILQWQYYVRKRARLYTYHTDAVSRAAAAAQIDSGDGGAVIASQEMADLEPMRM</sequence>
<accession>A0A1I7YSN2</accession>
<dbReference type="Proteomes" id="UP000095287">
    <property type="component" value="Unplaced"/>
</dbReference>
<keyword evidence="6" id="KW-0804">Transcription</keyword>
<keyword evidence="4" id="KW-0805">Transcription regulation</keyword>
<dbReference type="WBParaSite" id="L893_g19433.t1">
    <property type="protein sequence ID" value="L893_g19433.t1"/>
    <property type="gene ID" value="L893_g19433"/>
</dbReference>
<evidence type="ECO:0000256" key="1">
    <source>
        <dbReference type="ARBA" id="ARBA00004123"/>
    </source>
</evidence>
<dbReference type="Gene3D" id="1.10.10.1340">
    <property type="entry name" value="Mediator of RNA polymerase II, submodule Med31 (Soh1)"/>
    <property type="match status" value="1"/>
</dbReference>
<proteinExistence type="inferred from homology"/>
<evidence type="ECO:0000256" key="4">
    <source>
        <dbReference type="ARBA" id="ARBA00023015"/>
    </source>
</evidence>
<protein>
    <recommendedName>
        <fullName evidence="3">Mediator of RNA polymerase II transcription subunit 31</fullName>
    </recommendedName>
    <alternativeName>
        <fullName evidence="8">Mediator complex subunit 31</fullName>
    </alternativeName>
    <alternativeName>
        <fullName evidence="9">Mediator complex subunit soh-1</fullName>
    </alternativeName>
</protein>
<dbReference type="FunFam" id="1.10.10.1340:FF:000001">
    <property type="entry name" value="Mediator of RNA polymerase II transcription subunit 31"/>
    <property type="match status" value="1"/>
</dbReference>
<keyword evidence="10" id="KW-1185">Reference proteome</keyword>